<evidence type="ECO:0000313" key="1">
    <source>
        <dbReference type="EMBL" id="MCS4280726.1"/>
    </source>
</evidence>
<organism evidence="1 2">
    <name type="scientific">Stenotrophomonas rhizophila</name>
    <dbReference type="NCBI Taxonomy" id="216778"/>
    <lineage>
        <taxon>Bacteria</taxon>
        <taxon>Pseudomonadati</taxon>
        <taxon>Pseudomonadota</taxon>
        <taxon>Gammaproteobacteria</taxon>
        <taxon>Lysobacterales</taxon>
        <taxon>Lysobacteraceae</taxon>
        <taxon>Stenotrophomonas</taxon>
    </lineage>
</organism>
<dbReference type="EMBL" id="JANUEK010000006">
    <property type="protein sequence ID" value="MCS4280726.1"/>
    <property type="molecule type" value="Genomic_DNA"/>
</dbReference>
<evidence type="ECO:0000313" key="2">
    <source>
        <dbReference type="Proteomes" id="UP001320691"/>
    </source>
</evidence>
<protein>
    <recommendedName>
        <fullName evidence="3">Sel1 repeat family protein</fullName>
    </recommendedName>
</protein>
<dbReference type="AlphaFoldDB" id="A0AAW5PLA8"/>
<gene>
    <name evidence="1" type="ORF">M2412_002720</name>
</gene>
<dbReference type="RefSeq" id="WP_259261368.1">
    <property type="nucleotide sequence ID" value="NZ_JANUEK010000006.1"/>
</dbReference>
<sequence length="246" mass="26546">MRVPASVTALPPAPGTFRSLGPKAYELSRQGSSRPPGDALAYVQQLLPRSEAGDGTASYDIYLTVLECRTFTSDRVDQLAQSAALVGAEKAFLERSERLLRECGALVLDRDLYPGNWLEQAALQGSVEGQLGYARSPEDVLGTYADILEDPERAVAWKHNAGQYLETLARSGSIDAVAKLAQDYEHGGIVPRDPVAAYAYNLALQQVNPNYVSPLVMQSLDAELSADQRARARLLANTVHGACCVP</sequence>
<accession>A0AAW5PLA8</accession>
<dbReference type="Proteomes" id="UP001320691">
    <property type="component" value="Unassembled WGS sequence"/>
</dbReference>
<name>A0AAW5PLA8_9GAMM</name>
<proteinExistence type="predicted"/>
<dbReference type="Gene3D" id="1.25.40.10">
    <property type="entry name" value="Tetratricopeptide repeat domain"/>
    <property type="match status" value="1"/>
</dbReference>
<comment type="caution">
    <text evidence="1">The sequence shown here is derived from an EMBL/GenBank/DDBJ whole genome shotgun (WGS) entry which is preliminary data.</text>
</comment>
<reference evidence="1" key="1">
    <citation type="submission" date="2022-08" db="EMBL/GenBank/DDBJ databases">
        <title>Genomic analyses of the natural microbiome of Caenorhabditis elegans.</title>
        <authorList>
            <person name="Samuel B."/>
        </authorList>
    </citation>
    <scope>NUCLEOTIDE SEQUENCE</scope>
    <source>
        <strain evidence="1">BIGb0277</strain>
    </source>
</reference>
<dbReference type="InterPro" id="IPR011990">
    <property type="entry name" value="TPR-like_helical_dom_sf"/>
</dbReference>
<evidence type="ECO:0008006" key="3">
    <source>
        <dbReference type="Google" id="ProtNLM"/>
    </source>
</evidence>